<gene>
    <name evidence="2" type="ORF">GALMADRAFT_844354</name>
</gene>
<evidence type="ECO:0000313" key="2">
    <source>
        <dbReference type="EMBL" id="KDR82728.1"/>
    </source>
</evidence>
<dbReference type="EMBL" id="KL142369">
    <property type="protein sequence ID" value="KDR82728.1"/>
    <property type="molecule type" value="Genomic_DNA"/>
</dbReference>
<protein>
    <submittedName>
        <fullName evidence="2">Uncharacterized protein</fullName>
    </submittedName>
</protein>
<name>A0A067TUR7_GALM3</name>
<dbReference type="HOGENOM" id="CLU_1454517_0_0_1"/>
<feature type="compositionally biased region" description="Polar residues" evidence="1">
    <location>
        <begin position="133"/>
        <end position="142"/>
    </location>
</feature>
<accession>A0A067TUR7</accession>
<evidence type="ECO:0000313" key="3">
    <source>
        <dbReference type="Proteomes" id="UP000027222"/>
    </source>
</evidence>
<reference evidence="3" key="1">
    <citation type="journal article" date="2014" name="Proc. Natl. Acad. Sci. U.S.A.">
        <title>Extensive sampling of basidiomycete genomes demonstrates inadequacy of the white-rot/brown-rot paradigm for wood decay fungi.</title>
        <authorList>
            <person name="Riley R."/>
            <person name="Salamov A.A."/>
            <person name="Brown D.W."/>
            <person name="Nagy L.G."/>
            <person name="Floudas D."/>
            <person name="Held B.W."/>
            <person name="Levasseur A."/>
            <person name="Lombard V."/>
            <person name="Morin E."/>
            <person name="Otillar R."/>
            <person name="Lindquist E.A."/>
            <person name="Sun H."/>
            <person name="LaButti K.M."/>
            <person name="Schmutz J."/>
            <person name="Jabbour D."/>
            <person name="Luo H."/>
            <person name="Baker S.E."/>
            <person name="Pisabarro A.G."/>
            <person name="Walton J.D."/>
            <person name="Blanchette R.A."/>
            <person name="Henrissat B."/>
            <person name="Martin F."/>
            <person name="Cullen D."/>
            <person name="Hibbett D.S."/>
            <person name="Grigoriev I.V."/>
        </authorList>
    </citation>
    <scope>NUCLEOTIDE SEQUENCE [LARGE SCALE GENOMIC DNA]</scope>
    <source>
        <strain evidence="3">CBS 339.88</strain>
    </source>
</reference>
<dbReference type="Proteomes" id="UP000027222">
    <property type="component" value="Unassembled WGS sequence"/>
</dbReference>
<sequence>MNSHLRSRCLNGLVLSYSIPLRRINARSSTTDRSSLRGVGILASPPRQERSTWSRSSHRLNPISFVERSLFPFFSDIGGRDVPSPLSFPISAILSPGIDYYRLFNSGGTCRCRCQFPRHTIRTTAQREMAPKRQQNNGNAPDTCSRREKPNHTRPRFCLRTGQRLCTVCRTLLSQGTASDRPPPPT</sequence>
<feature type="region of interest" description="Disordered" evidence="1">
    <location>
        <begin position="125"/>
        <end position="153"/>
    </location>
</feature>
<evidence type="ECO:0000256" key="1">
    <source>
        <dbReference type="SAM" id="MobiDB-lite"/>
    </source>
</evidence>
<organism evidence="2 3">
    <name type="scientific">Galerina marginata (strain CBS 339.88)</name>
    <dbReference type="NCBI Taxonomy" id="685588"/>
    <lineage>
        <taxon>Eukaryota</taxon>
        <taxon>Fungi</taxon>
        <taxon>Dikarya</taxon>
        <taxon>Basidiomycota</taxon>
        <taxon>Agaricomycotina</taxon>
        <taxon>Agaricomycetes</taxon>
        <taxon>Agaricomycetidae</taxon>
        <taxon>Agaricales</taxon>
        <taxon>Agaricineae</taxon>
        <taxon>Strophariaceae</taxon>
        <taxon>Galerina</taxon>
    </lineage>
</organism>
<dbReference type="AlphaFoldDB" id="A0A067TUR7"/>
<proteinExistence type="predicted"/>
<keyword evidence="3" id="KW-1185">Reference proteome</keyword>